<dbReference type="Proteomes" id="UP000011082">
    <property type="component" value="Unassembled WGS sequence"/>
</dbReference>
<name>L2GMF2_VITCO</name>
<keyword evidence="3" id="KW-1185">Reference proteome</keyword>
<organism evidence="2 3">
    <name type="scientific">Vittaforma corneae (strain ATCC 50505)</name>
    <name type="common">Microsporidian parasite</name>
    <name type="synonym">Nosema corneum</name>
    <dbReference type="NCBI Taxonomy" id="993615"/>
    <lineage>
        <taxon>Eukaryota</taxon>
        <taxon>Fungi</taxon>
        <taxon>Fungi incertae sedis</taxon>
        <taxon>Microsporidia</taxon>
        <taxon>Nosematidae</taxon>
        <taxon>Vittaforma</taxon>
    </lineage>
</organism>
<evidence type="ECO:0000256" key="1">
    <source>
        <dbReference type="SAM" id="Coils"/>
    </source>
</evidence>
<keyword evidence="1" id="KW-0175">Coiled coil</keyword>
<dbReference type="VEuPathDB" id="MicrosporidiaDB:VICG_01171"/>
<feature type="coiled-coil region" evidence="1">
    <location>
        <begin position="51"/>
        <end position="106"/>
    </location>
</feature>
<proteinExistence type="predicted"/>
<dbReference type="InParanoid" id="L2GMF2"/>
<evidence type="ECO:0000313" key="3">
    <source>
        <dbReference type="Proteomes" id="UP000011082"/>
    </source>
</evidence>
<dbReference type="GeneID" id="19881882"/>
<dbReference type="HOGENOM" id="CLU_085830_0_0_1"/>
<sequence length="283" mass="33585">MKEDYSTIEHDFLHVKDYFSNYKFTYKERRSKLDFLLNISNEPAHDTTSLIASSKEQLVEVKHIYKKLDEEMKELSVEVYNEEQLLSQNTEKLNELNKLESSLQKEYNHLVDLHEKVLVNDKLNEEFDEIENGIKRVFGEIESKKSLIGTFSIESKLEEERQLKEVRNDLAAKQRRLTIINTENYIEDIFYWEKQYLEVLEKIFGTITINSSEDRSCLKITMNNPSKNNPVLEINIKGKKLLDCFISKNNFTEKQQAEFERIKEYSLKLNEVRPLLIYFAINC</sequence>
<gene>
    <name evidence="2" type="ORF">VICG_01171</name>
</gene>
<dbReference type="RefSeq" id="XP_007604617.1">
    <property type="nucleotide sequence ID" value="XM_007604555.1"/>
</dbReference>
<reference evidence="3" key="1">
    <citation type="submission" date="2011-05" db="EMBL/GenBank/DDBJ databases">
        <title>The genome sequence of Vittaforma corneae strain ATCC 50505.</title>
        <authorList>
            <consortium name="The Broad Institute Genome Sequencing Platform"/>
            <person name="Cuomo C."/>
            <person name="Didier E."/>
            <person name="Bowers L."/>
            <person name="Young S.K."/>
            <person name="Zeng Q."/>
            <person name="Gargeya S."/>
            <person name="Fitzgerald M."/>
            <person name="Haas B."/>
            <person name="Abouelleil A."/>
            <person name="Alvarado L."/>
            <person name="Arachchi H.M."/>
            <person name="Berlin A."/>
            <person name="Chapman S.B."/>
            <person name="Gearin G."/>
            <person name="Goldberg J."/>
            <person name="Griggs A."/>
            <person name="Gujja S."/>
            <person name="Hansen M."/>
            <person name="Heiman D."/>
            <person name="Howarth C."/>
            <person name="Larimer J."/>
            <person name="Lui A."/>
            <person name="MacDonald P.J.P."/>
            <person name="McCowen C."/>
            <person name="Montmayeur A."/>
            <person name="Murphy C."/>
            <person name="Neiman D."/>
            <person name="Pearson M."/>
            <person name="Priest M."/>
            <person name="Roberts A."/>
            <person name="Saif S."/>
            <person name="Shea T."/>
            <person name="Sisk P."/>
            <person name="Stolte C."/>
            <person name="Sykes S."/>
            <person name="Wortman J."/>
            <person name="Nusbaum C."/>
            <person name="Birren B."/>
        </authorList>
    </citation>
    <scope>NUCLEOTIDE SEQUENCE [LARGE SCALE GENOMIC DNA]</scope>
    <source>
        <strain evidence="3">ATCC 50505</strain>
    </source>
</reference>
<protein>
    <submittedName>
        <fullName evidence="2">Uncharacterized protein</fullName>
    </submittedName>
</protein>
<dbReference type="OrthoDB" id="2191229at2759"/>
<dbReference type="EMBL" id="JH370138">
    <property type="protein sequence ID" value="ELA41819.1"/>
    <property type="molecule type" value="Genomic_DNA"/>
</dbReference>
<evidence type="ECO:0000313" key="2">
    <source>
        <dbReference type="EMBL" id="ELA41819.1"/>
    </source>
</evidence>
<dbReference type="AlphaFoldDB" id="L2GMF2"/>
<dbReference type="OMA" id="YLPIFKE"/>
<feature type="coiled-coil region" evidence="1">
    <location>
        <begin position="156"/>
        <end position="183"/>
    </location>
</feature>
<accession>L2GMF2</accession>